<sequence length="247" mass="27196">MPTHAFVVSFDVVVLVGVLLLVFALLPAVLSRNVSRSVGWYSLMAGWFVYTLSYGLVIGYQEGDVPPPSSLCVTQTLLIYAGPTLVATSFLCHHVEVSPKSRFLSHRTNLKFQFYLIISGLREGHTRPPSQLRTFLNMKLIGMPWVVFLINIVAVSFLIFFGNHLREVELAPTQFYCHLSNSIPQPISSTITGAIVAGVTGIVIPLEGLANKTASSLFADTQSSFTDRLDRISAIQELDRISPPQQT</sequence>
<evidence type="ECO:0000313" key="2">
    <source>
        <dbReference type="EMBL" id="KAJ3575187.1"/>
    </source>
</evidence>
<evidence type="ECO:0000313" key="3">
    <source>
        <dbReference type="Proteomes" id="UP001213000"/>
    </source>
</evidence>
<protein>
    <submittedName>
        <fullName evidence="2">Uncharacterized protein</fullName>
    </submittedName>
</protein>
<evidence type="ECO:0000256" key="1">
    <source>
        <dbReference type="SAM" id="Phobius"/>
    </source>
</evidence>
<proteinExistence type="predicted"/>
<feature type="transmembrane region" description="Helical" evidence="1">
    <location>
        <begin position="77"/>
        <end position="97"/>
    </location>
</feature>
<gene>
    <name evidence="2" type="ORF">NP233_g1261</name>
</gene>
<feature type="transmembrane region" description="Helical" evidence="1">
    <location>
        <begin position="38"/>
        <end position="57"/>
    </location>
</feature>
<name>A0AAD5YZR8_9AGAR</name>
<reference evidence="2" key="1">
    <citation type="submission" date="2022-07" db="EMBL/GenBank/DDBJ databases">
        <title>Genome Sequence of Leucocoprinus birnbaumii.</title>
        <authorList>
            <person name="Buettner E."/>
        </authorList>
    </citation>
    <scope>NUCLEOTIDE SEQUENCE</scope>
    <source>
        <strain evidence="2">VT141</strain>
    </source>
</reference>
<comment type="caution">
    <text evidence="2">The sequence shown here is derived from an EMBL/GenBank/DDBJ whole genome shotgun (WGS) entry which is preliminary data.</text>
</comment>
<keyword evidence="1" id="KW-0472">Membrane</keyword>
<organism evidence="2 3">
    <name type="scientific">Leucocoprinus birnbaumii</name>
    <dbReference type="NCBI Taxonomy" id="56174"/>
    <lineage>
        <taxon>Eukaryota</taxon>
        <taxon>Fungi</taxon>
        <taxon>Dikarya</taxon>
        <taxon>Basidiomycota</taxon>
        <taxon>Agaricomycotina</taxon>
        <taxon>Agaricomycetes</taxon>
        <taxon>Agaricomycetidae</taxon>
        <taxon>Agaricales</taxon>
        <taxon>Agaricineae</taxon>
        <taxon>Agaricaceae</taxon>
        <taxon>Leucocoprinus</taxon>
    </lineage>
</organism>
<feature type="transmembrane region" description="Helical" evidence="1">
    <location>
        <begin position="183"/>
        <end position="206"/>
    </location>
</feature>
<keyword evidence="1" id="KW-1133">Transmembrane helix</keyword>
<feature type="transmembrane region" description="Helical" evidence="1">
    <location>
        <begin position="140"/>
        <end position="163"/>
    </location>
</feature>
<keyword evidence="1" id="KW-0812">Transmembrane</keyword>
<accession>A0AAD5YZR8</accession>
<dbReference type="EMBL" id="JANIEX010000044">
    <property type="protein sequence ID" value="KAJ3575187.1"/>
    <property type="molecule type" value="Genomic_DNA"/>
</dbReference>
<feature type="transmembrane region" description="Helical" evidence="1">
    <location>
        <begin position="6"/>
        <end position="26"/>
    </location>
</feature>
<dbReference type="Proteomes" id="UP001213000">
    <property type="component" value="Unassembled WGS sequence"/>
</dbReference>
<keyword evidence="3" id="KW-1185">Reference proteome</keyword>
<dbReference type="AlphaFoldDB" id="A0AAD5YZR8"/>